<dbReference type="Proteomes" id="UP000535937">
    <property type="component" value="Unassembled WGS sequence"/>
</dbReference>
<evidence type="ECO:0008006" key="3">
    <source>
        <dbReference type="Google" id="ProtNLM"/>
    </source>
</evidence>
<dbReference type="Pfam" id="PF05787">
    <property type="entry name" value="PhoX"/>
    <property type="match status" value="1"/>
</dbReference>
<dbReference type="RefSeq" id="WP_183457217.1">
    <property type="nucleotide sequence ID" value="NZ_JACHWZ010000003.1"/>
</dbReference>
<evidence type="ECO:0000313" key="2">
    <source>
        <dbReference type="Proteomes" id="UP000535937"/>
    </source>
</evidence>
<comment type="caution">
    <text evidence="1">The sequence shown here is derived from an EMBL/GenBank/DDBJ whole genome shotgun (WGS) entry which is preliminary data.</text>
</comment>
<gene>
    <name evidence="1" type="ORF">FHS09_000945</name>
</gene>
<protein>
    <recommendedName>
        <fullName evidence="3">dTDP-glucose 4,6-dehydratase</fullName>
    </recommendedName>
</protein>
<proteinExistence type="predicted"/>
<name>A0A7W4Z824_9GAMM</name>
<organism evidence="1 2">
    <name type="scientific">Microbulbifer rhizosphaerae</name>
    <dbReference type="NCBI Taxonomy" id="1562603"/>
    <lineage>
        <taxon>Bacteria</taxon>
        <taxon>Pseudomonadati</taxon>
        <taxon>Pseudomonadota</taxon>
        <taxon>Gammaproteobacteria</taxon>
        <taxon>Cellvibrionales</taxon>
        <taxon>Microbulbiferaceae</taxon>
        <taxon>Microbulbifer</taxon>
    </lineage>
</organism>
<dbReference type="AlphaFoldDB" id="A0A7W4Z824"/>
<sequence length="646" mass="71785">MLKDILRSKGATFKASDDIPLNPNPKVTFDKVTESRYEQRAMPKEAISARAAADRRYLWEEVSHGVDETHHVAPGYSAEILIRWGDPVFADSPPFDPMNQSAAAQRKQFGYNNDYLGYIGLPLGSDNPDHGLLCVNHEYTNEEMMFPGIGRQDNKGFADMTEELVDIELAAHGGTVIELKREGGRWRVVTDGQYNRRITGGDTEMEIAGPAAGHYRMKTSADPAGVVCIGTLNNCAGGITPWGTYLMAEENFHHYFGGILKNGHPEARNYRRCGVPSDWCAWPKFHKRFDINAEPNEANRFGWVVEVDVFDPNSRPKKRTALGRFKHEGAEPIVNSDGRVVVYMGDDQRFDYLYRFVSEGRYSPDDRPANMDLLDSGTLSVARFYEDGSLEWLPLVHGEGPLTAENGFYSQADVVIEARTAADMLGATPMDRPEDVEPNPWADKVYVMLTNNSARTADAVDSPNPRGPNHFGQIVELSPPEGNHTAERFTWELLVVAGNPKYSESGAMYHEATSENGWFGSPDNCCVDARGRLWVSTDQGPNWMKTGNADGLFGLETEGDLRGYSKMFFRTPIGAELCSPRFTADNGTLFVAVQHPGTDGTEHFPGFERNSTFEDPATRWPDFTEDMPPRPSVVVIQKNDGGEIGT</sequence>
<reference evidence="1 2" key="1">
    <citation type="submission" date="2020-08" db="EMBL/GenBank/DDBJ databases">
        <title>Genomic Encyclopedia of Type Strains, Phase III (KMG-III): the genomes of soil and plant-associated and newly described type strains.</title>
        <authorList>
            <person name="Whitman W."/>
        </authorList>
    </citation>
    <scope>NUCLEOTIDE SEQUENCE [LARGE SCALE GENOMIC DNA]</scope>
    <source>
        <strain evidence="1 2">CECT 8799</strain>
    </source>
</reference>
<dbReference type="PANTHER" id="PTHR35399:SF2">
    <property type="entry name" value="DUF839 DOMAIN-CONTAINING PROTEIN"/>
    <property type="match status" value="1"/>
</dbReference>
<dbReference type="SUPFAM" id="SSF63829">
    <property type="entry name" value="Calcium-dependent phosphotriesterase"/>
    <property type="match status" value="1"/>
</dbReference>
<keyword evidence="2" id="KW-1185">Reference proteome</keyword>
<evidence type="ECO:0000313" key="1">
    <source>
        <dbReference type="EMBL" id="MBB3060132.1"/>
    </source>
</evidence>
<dbReference type="PANTHER" id="PTHR35399">
    <property type="entry name" value="SLR8030 PROTEIN"/>
    <property type="match status" value="1"/>
</dbReference>
<dbReference type="InterPro" id="IPR008557">
    <property type="entry name" value="PhoX"/>
</dbReference>
<dbReference type="EMBL" id="JACHWZ010000003">
    <property type="protein sequence ID" value="MBB3060132.1"/>
    <property type="molecule type" value="Genomic_DNA"/>
</dbReference>
<accession>A0A7W4Z824</accession>